<evidence type="ECO:0000313" key="2">
    <source>
        <dbReference type="Proteomes" id="UP000821845"/>
    </source>
</evidence>
<gene>
    <name evidence="1" type="ORF">HPB50_010155</name>
</gene>
<dbReference type="EMBL" id="CM023491">
    <property type="protein sequence ID" value="KAH6940901.1"/>
    <property type="molecule type" value="Genomic_DNA"/>
</dbReference>
<comment type="caution">
    <text evidence="1">The sequence shown here is derived from an EMBL/GenBank/DDBJ whole genome shotgun (WGS) entry which is preliminary data.</text>
</comment>
<proteinExistence type="predicted"/>
<protein>
    <submittedName>
        <fullName evidence="1">Uncharacterized protein</fullName>
    </submittedName>
</protein>
<evidence type="ECO:0000313" key="1">
    <source>
        <dbReference type="EMBL" id="KAH6940901.1"/>
    </source>
</evidence>
<organism evidence="1 2">
    <name type="scientific">Hyalomma asiaticum</name>
    <name type="common">Tick</name>
    <dbReference type="NCBI Taxonomy" id="266040"/>
    <lineage>
        <taxon>Eukaryota</taxon>
        <taxon>Metazoa</taxon>
        <taxon>Ecdysozoa</taxon>
        <taxon>Arthropoda</taxon>
        <taxon>Chelicerata</taxon>
        <taxon>Arachnida</taxon>
        <taxon>Acari</taxon>
        <taxon>Parasitiformes</taxon>
        <taxon>Ixodida</taxon>
        <taxon>Ixodoidea</taxon>
        <taxon>Ixodidae</taxon>
        <taxon>Hyalomminae</taxon>
        <taxon>Hyalomma</taxon>
    </lineage>
</organism>
<dbReference type="Proteomes" id="UP000821845">
    <property type="component" value="Chromosome 11"/>
</dbReference>
<accession>A0ACB7T3R6</accession>
<name>A0ACB7T3R6_HYAAI</name>
<sequence length="395" mass="44330">MHQPRQEQPPEPDDSCCRKRIVASVLNSAGRPKLSRTQTHGSSLLTSSDLDTFQPTSQAQEPFVAPVARLPIAPALTPTVDDEQEQCARDVVDAFEQLHLQQPVTRAKQPQQPAFRHHAKYGVDMRRRNASTSHDSTTMPSSSGHSVAGGATKDYPQPVLRQGAMPSSKDPREQGRSRLDRRRPIYLYGPSDYRGEQLERMSALQTKLRALRKHNEKMRLKMILLRYQTCRQCAALLVPLPGTVDAFAELHERRQHTPWQLRLLKQAASASEASISNDLVTHPSLSKSSVTSGARGDELRTVPLRSAVPPLTPIDIRVVETIKSEANGPSNRILSCRRRMQSCITCIETKVHALTTEVKALKEENAYLEDAARFLLEYVRRLRRDAAMHTEQYTA</sequence>
<keyword evidence="2" id="KW-1185">Reference proteome</keyword>
<reference evidence="1" key="1">
    <citation type="submission" date="2020-05" db="EMBL/GenBank/DDBJ databases">
        <title>Large-scale comparative analyses of tick genomes elucidate their genetic diversity and vector capacities.</title>
        <authorList>
            <person name="Jia N."/>
            <person name="Wang J."/>
            <person name="Shi W."/>
            <person name="Du L."/>
            <person name="Sun Y."/>
            <person name="Zhan W."/>
            <person name="Jiang J."/>
            <person name="Wang Q."/>
            <person name="Zhang B."/>
            <person name="Ji P."/>
            <person name="Sakyi L.B."/>
            <person name="Cui X."/>
            <person name="Yuan T."/>
            <person name="Jiang B."/>
            <person name="Yang W."/>
            <person name="Lam T.T.-Y."/>
            <person name="Chang Q."/>
            <person name="Ding S."/>
            <person name="Wang X."/>
            <person name="Zhu J."/>
            <person name="Ruan X."/>
            <person name="Zhao L."/>
            <person name="Wei J."/>
            <person name="Que T."/>
            <person name="Du C."/>
            <person name="Cheng J."/>
            <person name="Dai P."/>
            <person name="Han X."/>
            <person name="Huang E."/>
            <person name="Gao Y."/>
            <person name="Liu J."/>
            <person name="Shao H."/>
            <person name="Ye R."/>
            <person name="Li L."/>
            <person name="Wei W."/>
            <person name="Wang X."/>
            <person name="Wang C."/>
            <person name="Yang T."/>
            <person name="Huo Q."/>
            <person name="Li W."/>
            <person name="Guo W."/>
            <person name="Chen H."/>
            <person name="Zhou L."/>
            <person name="Ni X."/>
            <person name="Tian J."/>
            <person name="Zhou Y."/>
            <person name="Sheng Y."/>
            <person name="Liu T."/>
            <person name="Pan Y."/>
            <person name="Xia L."/>
            <person name="Li J."/>
            <person name="Zhao F."/>
            <person name="Cao W."/>
        </authorList>
    </citation>
    <scope>NUCLEOTIDE SEQUENCE</scope>
    <source>
        <strain evidence="1">Hyas-2018</strain>
    </source>
</reference>